<feature type="domain" description="ABC3 transporter permease C-terminal" evidence="7">
    <location>
        <begin position="335"/>
        <end position="452"/>
    </location>
</feature>
<dbReference type="GO" id="GO:0005886">
    <property type="term" value="C:plasma membrane"/>
    <property type="evidence" value="ECO:0007669"/>
    <property type="project" value="UniProtKB-SubCell"/>
</dbReference>
<evidence type="ECO:0000259" key="7">
    <source>
        <dbReference type="Pfam" id="PF02687"/>
    </source>
</evidence>
<comment type="caution">
    <text evidence="8">The sequence shown here is derived from an EMBL/GenBank/DDBJ whole genome shotgun (WGS) entry which is preliminary data.</text>
</comment>
<comment type="subcellular location">
    <subcellularLocation>
        <location evidence="1">Cell membrane</location>
        <topology evidence="1">Multi-pass membrane protein</topology>
    </subcellularLocation>
</comment>
<accession>A0A7D4XWW8</accession>
<evidence type="ECO:0000313" key="9">
    <source>
        <dbReference type="Proteomes" id="UP000551316"/>
    </source>
</evidence>
<proteinExistence type="inferred from homology"/>
<dbReference type="Proteomes" id="UP000551316">
    <property type="component" value="Unassembled WGS sequence"/>
</dbReference>
<evidence type="ECO:0000256" key="3">
    <source>
        <dbReference type="ARBA" id="ARBA00022692"/>
    </source>
</evidence>
<dbReference type="Pfam" id="PF02687">
    <property type="entry name" value="FtsX"/>
    <property type="match status" value="1"/>
</dbReference>
<evidence type="ECO:0000256" key="1">
    <source>
        <dbReference type="ARBA" id="ARBA00004651"/>
    </source>
</evidence>
<organism evidence="8 9">
    <name type="scientific">Bifidobacterium longum subsp. infantis</name>
    <dbReference type="NCBI Taxonomy" id="1682"/>
    <lineage>
        <taxon>Bacteria</taxon>
        <taxon>Bacillati</taxon>
        <taxon>Actinomycetota</taxon>
        <taxon>Actinomycetes</taxon>
        <taxon>Bifidobacteriales</taxon>
        <taxon>Bifidobacteriaceae</taxon>
        <taxon>Bifidobacterium</taxon>
    </lineage>
</organism>
<dbReference type="GO" id="GO:0022857">
    <property type="term" value="F:transmembrane transporter activity"/>
    <property type="evidence" value="ECO:0007669"/>
    <property type="project" value="TreeGrafter"/>
</dbReference>
<dbReference type="RefSeq" id="WP_032744019.1">
    <property type="nucleotide sequence ID" value="NZ_CP054425.1"/>
</dbReference>
<name>A0A7D4XWW8_BIFLI</name>
<evidence type="ECO:0000256" key="6">
    <source>
        <dbReference type="ARBA" id="ARBA00038076"/>
    </source>
</evidence>
<dbReference type="InterPro" id="IPR003838">
    <property type="entry name" value="ABC3_permease_C"/>
</dbReference>
<dbReference type="InterPro" id="IPR050250">
    <property type="entry name" value="Macrolide_Exporter_MacB"/>
</dbReference>
<gene>
    <name evidence="8" type="ORF">HNS28_09355</name>
</gene>
<dbReference type="PANTHER" id="PTHR30572">
    <property type="entry name" value="MEMBRANE COMPONENT OF TRANSPORTER-RELATED"/>
    <property type="match status" value="1"/>
</dbReference>
<sequence length="1011" mass="107008">MLFNFPRRRVAARLAWRDMTRHKARSIFATLLVALPIAALVAGLALLTGTPNSRQRALAAIPRNAQAVLTATAVLNTGQPFMQAPEGASLWVDSPSQQPASAANIAAITPDQDALLRYWDSETLIATAGGDLQPGDQIQVDAAGADTTDSAGSSGADLDGAVRAKLRETEHDALPLLMPPVAQGAAPQDATQAVISASLAEQLHLNIGDTLTLTAPPFQGAYSTNGRIGAVLQNSRRAWRISGIADVTSTLDVWTYSGWLKGMVEADGGNGVDAHYLLVGSEPLTWAQVKRLNMLQVIAVSRHVLTDGYPSAEERYPRQIDVQQQLMRMVSVTVTAFLGIALTLFLITPAFAVSADQSRRLLGLTAACGADGGDLRRTMSFQGLFIGISGGMIGIIAGIGLSYAAAPALKGAYVHEVAGMIPWTMLPLAALAAVMIGLAATWMPAHRVSRMNVVDALKDRSDNGERNRRESRLYRVVTAISTAALLGAAVACAMGGLAMPMPEFGDADYGSLPAEAIGAQLLLIGAIVFSFAGLIQLIRLIAQLCERRGTLLPLAVRMGLRDAGEHHRRFVPAAAAIAVSVAVASYALTMTGSLIANDRSNAMEVVHGHSHAVVSPEVPIDNAVDRAVVRSALNAISDDLPVTAHQPVYALAEVPPETVDKLNVAEANELMRRFPNAAARLATPLDCITSSDPDRGQDVASAHNPNAQPYCVGASRSYRPLYRGLTMINADFSVLIMSGDAMRLSGFANADKAADMLDQGGVVVGNAATLRKDGTVDLEISHSHKAHNPDGSSAPDVVTGSASRPGVWVDGFFPLAMSKETAQSLGLTAFRYVGDMVQFADAPGWGTLDKLRSIIDDRLPLVNGTSQYYRYSWGTGDPSSMLAELLPFALLMLLAIAATVISLLLARIQIIRDLATMHAVGASPGFLRRFTLAQAAIMLAAGTPTGMVTGLALGIFHVAWYRHIGYDGAWLDTVPCWGLQAALLIGVIAMGLGVAWLVARPSRKLTRRTLD</sequence>
<dbReference type="PANTHER" id="PTHR30572:SF4">
    <property type="entry name" value="ABC TRANSPORTER PERMEASE YTRF"/>
    <property type="match status" value="1"/>
</dbReference>
<evidence type="ECO:0000256" key="2">
    <source>
        <dbReference type="ARBA" id="ARBA00022475"/>
    </source>
</evidence>
<keyword evidence="3" id="KW-0812">Transmembrane</keyword>
<keyword evidence="4" id="KW-1133">Transmembrane helix</keyword>
<protein>
    <submittedName>
        <fullName evidence="8">ABC transporter permease</fullName>
    </submittedName>
</protein>
<evidence type="ECO:0000313" key="8">
    <source>
        <dbReference type="EMBL" id="NQX51629.1"/>
    </source>
</evidence>
<evidence type="ECO:0000256" key="5">
    <source>
        <dbReference type="ARBA" id="ARBA00023136"/>
    </source>
</evidence>
<dbReference type="EMBL" id="JABNND010000022">
    <property type="protein sequence ID" value="NQX51629.1"/>
    <property type="molecule type" value="Genomic_DNA"/>
</dbReference>
<keyword evidence="2" id="KW-1003">Cell membrane</keyword>
<evidence type="ECO:0000256" key="4">
    <source>
        <dbReference type="ARBA" id="ARBA00022989"/>
    </source>
</evidence>
<dbReference type="AlphaFoldDB" id="A0A7D4XWW8"/>
<comment type="similarity">
    <text evidence="6">Belongs to the ABC-4 integral membrane protein family.</text>
</comment>
<keyword evidence="5" id="KW-0472">Membrane</keyword>
<reference evidence="8 9" key="1">
    <citation type="submission" date="2020-05" db="EMBL/GenBank/DDBJ databases">
        <title>Draft Genome Sequence of Bifidobacterium longum subsp. Infantis BI-G201, a Commercialization Strain.</title>
        <authorList>
            <person name="Song J."/>
            <person name="Xu Y."/>
            <person name="Han D."/>
            <person name="Teng Q."/>
            <person name="Jiang D."/>
            <person name="Liu Q."/>
        </authorList>
    </citation>
    <scope>NUCLEOTIDE SEQUENCE [LARGE SCALE GENOMIC DNA]</scope>
    <source>
        <strain evidence="8 9">BI-G201</strain>
    </source>
</reference>